<dbReference type="RefSeq" id="WP_048089102.1">
    <property type="nucleotide sequence ID" value="NZ_JMIY01000001.1"/>
</dbReference>
<accession>A0A062V8J6</accession>
<dbReference type="EMBL" id="JMIY01000001">
    <property type="protein sequence ID" value="KCZ73617.1"/>
    <property type="molecule type" value="Genomic_DNA"/>
</dbReference>
<sequence>MNNVNSFLSFSIEKNEAEIRDLKRFWDDLSWWERDESMNAALNFSTVDHRLLAQRPDDLKQRSDKILEEIKMLDILNAKARPSKLRLMLRLVPYEGQKPNFRICLSKIWALSIDDLVNLGKYLGIEKVESLREHPNDLYKLYWDIGANRTLAIFFAFRNYLGKLNI</sequence>
<comment type="caution">
    <text evidence="1">The sequence shown here is derived from an EMBL/GenBank/DDBJ whole genome shotgun (WGS) entry which is preliminary data.</text>
</comment>
<dbReference type="OrthoDB" id="384149at2157"/>
<evidence type="ECO:0000313" key="2">
    <source>
        <dbReference type="Proteomes" id="UP000027153"/>
    </source>
</evidence>
<keyword evidence="2" id="KW-1185">Reference proteome</keyword>
<organism evidence="1 2">
    <name type="scientific">Candidatus Methanoperedens nitratireducens</name>
    <dbReference type="NCBI Taxonomy" id="1392998"/>
    <lineage>
        <taxon>Archaea</taxon>
        <taxon>Methanobacteriati</taxon>
        <taxon>Methanobacteriota</taxon>
        <taxon>Stenosarchaea group</taxon>
        <taxon>Methanomicrobia</taxon>
        <taxon>Methanosarcinales</taxon>
        <taxon>ANME-2 cluster</taxon>
        <taxon>Candidatus Methanoperedentaceae</taxon>
        <taxon>Candidatus Methanoperedens</taxon>
    </lineage>
</organism>
<dbReference type="AlphaFoldDB" id="A0A062V8J6"/>
<reference evidence="1 2" key="1">
    <citation type="journal article" date="2013" name="Nature">
        <title>Anaerobic oxidation of methane coupled to nitrate reduction in a novel archaeal lineage.</title>
        <authorList>
            <person name="Haroon M.F."/>
            <person name="Hu S."/>
            <person name="Shi Y."/>
            <person name="Imelfort M."/>
            <person name="Keller J."/>
            <person name="Hugenholtz P."/>
            <person name="Yuan Z."/>
            <person name="Tyson G.W."/>
        </authorList>
    </citation>
    <scope>NUCLEOTIDE SEQUENCE [LARGE SCALE GENOMIC DNA]</scope>
    <source>
        <strain evidence="1 2">ANME-2d</strain>
    </source>
</reference>
<evidence type="ECO:0000313" key="1">
    <source>
        <dbReference type="EMBL" id="KCZ73617.1"/>
    </source>
</evidence>
<protein>
    <submittedName>
        <fullName evidence="1">Uncharacterized protein</fullName>
    </submittedName>
</protein>
<gene>
    <name evidence="1" type="ORF">ANME2D_00688</name>
</gene>
<dbReference type="Proteomes" id="UP000027153">
    <property type="component" value="Unassembled WGS sequence"/>
</dbReference>
<proteinExistence type="predicted"/>
<name>A0A062V8J6_9EURY</name>